<comment type="similarity">
    <text evidence="1">Belongs to the NAD(P)-dependent epimerase/dehydratase family.</text>
</comment>
<dbReference type="SUPFAM" id="SSF51735">
    <property type="entry name" value="NAD(P)-binding Rossmann-fold domains"/>
    <property type="match status" value="1"/>
</dbReference>
<dbReference type="AlphaFoldDB" id="A0A0G1EMX2"/>
<protein>
    <submittedName>
        <fullName evidence="3">NAD-dependent epimerase/dehydratase family protein</fullName>
    </submittedName>
</protein>
<dbReference type="EMBL" id="LCFB01000020">
    <property type="protein sequence ID" value="KKS84391.1"/>
    <property type="molecule type" value="Genomic_DNA"/>
</dbReference>
<evidence type="ECO:0000256" key="1">
    <source>
        <dbReference type="ARBA" id="ARBA00007637"/>
    </source>
</evidence>
<evidence type="ECO:0000259" key="2">
    <source>
        <dbReference type="Pfam" id="PF01370"/>
    </source>
</evidence>
<feature type="domain" description="NAD-dependent epimerase/dehydratase" evidence="2">
    <location>
        <begin position="169"/>
        <end position="280"/>
    </location>
</feature>
<reference evidence="3 4" key="1">
    <citation type="journal article" date="2015" name="Nature">
        <title>rRNA introns, odd ribosomes, and small enigmatic genomes across a large radiation of phyla.</title>
        <authorList>
            <person name="Brown C.T."/>
            <person name="Hug L.A."/>
            <person name="Thomas B.C."/>
            <person name="Sharon I."/>
            <person name="Castelle C.J."/>
            <person name="Singh A."/>
            <person name="Wilkins M.J."/>
            <person name="Williams K.H."/>
            <person name="Banfield J.F."/>
        </authorList>
    </citation>
    <scope>NUCLEOTIDE SEQUENCE [LARGE SCALE GENOMIC DNA]</scope>
</reference>
<dbReference type="STRING" id="1618436.UV59_C0020G0020"/>
<sequence length="371" mass="42647">MKQKELVLVTGGAGFIGSHLVDALIAHGYRVRVLDNLSPPTHNSKLPDWFNKKAEFIKGDVSLKKDWHGALIGVDYVFHLAAYMDYHLDFSKYFVTNVSSTALLYETIVEYKLVVKKIIIASSQSIYGEGKYVCGKHGVFYASPRTESQLRKHLWDIRCPRDNKLAKALPQEETDQLHPQIPYAIAKAAAEQLGLTLGSTYWIPTVVLRYSIVQGSRQSFRHFYSGALRDFCVRALNRLPIVMQEDGQQKRDFVNIHDVTDAHLLVLQNKNTDYQVFNLGSGIETRVIELAKMVCEVAGTTFTPEMREEFRINSPHNAIMNIDKFKALGWKPKRSLENSVREYATWVRNYPEALRFWRKTYKNMRKENILK</sequence>
<proteinExistence type="inferred from homology"/>
<gene>
    <name evidence="3" type="ORF">UV59_C0020G0020</name>
</gene>
<accession>A0A0G1EMX2</accession>
<evidence type="ECO:0000313" key="4">
    <source>
        <dbReference type="Proteomes" id="UP000034543"/>
    </source>
</evidence>
<name>A0A0G1EMX2_9BACT</name>
<dbReference type="Proteomes" id="UP000034543">
    <property type="component" value="Unassembled WGS sequence"/>
</dbReference>
<dbReference type="Pfam" id="PF01370">
    <property type="entry name" value="Epimerase"/>
    <property type="match status" value="2"/>
</dbReference>
<evidence type="ECO:0000313" key="3">
    <source>
        <dbReference type="EMBL" id="KKS84391.1"/>
    </source>
</evidence>
<dbReference type="Gene3D" id="3.40.50.720">
    <property type="entry name" value="NAD(P)-binding Rossmann-like Domain"/>
    <property type="match status" value="1"/>
</dbReference>
<dbReference type="InterPro" id="IPR036291">
    <property type="entry name" value="NAD(P)-bd_dom_sf"/>
</dbReference>
<feature type="domain" description="NAD-dependent epimerase/dehydratase" evidence="2">
    <location>
        <begin position="7"/>
        <end position="132"/>
    </location>
</feature>
<dbReference type="PANTHER" id="PTHR43000">
    <property type="entry name" value="DTDP-D-GLUCOSE 4,6-DEHYDRATASE-RELATED"/>
    <property type="match status" value="1"/>
</dbReference>
<comment type="caution">
    <text evidence="3">The sequence shown here is derived from an EMBL/GenBank/DDBJ whole genome shotgun (WGS) entry which is preliminary data.</text>
</comment>
<dbReference type="InterPro" id="IPR001509">
    <property type="entry name" value="Epimerase_deHydtase"/>
</dbReference>
<organism evidence="3 4">
    <name type="scientific">Candidatus Gottesmanbacteria bacterium GW2011_GWA1_43_11</name>
    <dbReference type="NCBI Taxonomy" id="1618436"/>
    <lineage>
        <taxon>Bacteria</taxon>
        <taxon>Candidatus Gottesmaniibacteriota</taxon>
    </lineage>
</organism>